<reference evidence="2 3" key="1">
    <citation type="submission" date="2018-06" db="EMBL/GenBank/DDBJ databases">
        <title>The Genome of Cuscuta australis (Dodder) Provides Insight into the Evolution of Plant Parasitism.</title>
        <authorList>
            <person name="Liu H."/>
        </authorList>
    </citation>
    <scope>NUCLEOTIDE SEQUENCE [LARGE SCALE GENOMIC DNA]</scope>
    <source>
        <strain evidence="3">cv. Yunnan</strain>
        <tissue evidence="2">Vines</tissue>
    </source>
</reference>
<dbReference type="Proteomes" id="UP000249390">
    <property type="component" value="Unassembled WGS sequence"/>
</dbReference>
<gene>
    <name evidence="2" type="ORF">DM860_017809</name>
</gene>
<dbReference type="AlphaFoldDB" id="A0A328DQU9"/>
<dbReference type="EMBL" id="NQVE01000104">
    <property type="protein sequence ID" value="RAL48032.1"/>
    <property type="molecule type" value="Genomic_DNA"/>
</dbReference>
<keyword evidence="1" id="KW-0472">Membrane</keyword>
<comment type="caution">
    <text evidence="2">The sequence shown here is derived from an EMBL/GenBank/DDBJ whole genome shotgun (WGS) entry which is preliminary data.</text>
</comment>
<proteinExistence type="predicted"/>
<evidence type="ECO:0000256" key="1">
    <source>
        <dbReference type="SAM" id="Phobius"/>
    </source>
</evidence>
<evidence type="ECO:0000313" key="3">
    <source>
        <dbReference type="Proteomes" id="UP000249390"/>
    </source>
</evidence>
<keyword evidence="1" id="KW-0812">Transmembrane</keyword>
<evidence type="ECO:0000313" key="2">
    <source>
        <dbReference type="EMBL" id="RAL48032.1"/>
    </source>
</evidence>
<feature type="transmembrane region" description="Helical" evidence="1">
    <location>
        <begin position="6"/>
        <end position="27"/>
    </location>
</feature>
<protein>
    <submittedName>
        <fullName evidence="2">Uncharacterized protein</fullName>
    </submittedName>
</protein>
<keyword evidence="1" id="KW-1133">Transmembrane helix</keyword>
<name>A0A328DQU9_9ASTE</name>
<sequence>MVSFVLYPFGGILTFQLLSSVVCLLVWEPKGWHSIDAMAPLVGSLVHCWLHLHFCDCVSLRMTAYDVLSSLSVLACQGALRNDTWLILPVVICLSQRLSHACCLKGQGCGPKMFSSWGKSTAASLNLIISGRLASFQPCKSRLVQPVVVIVFSSIMDESSRQSATLCSHHCIGTQLT</sequence>
<keyword evidence="3" id="KW-1185">Reference proteome</keyword>
<organism evidence="2 3">
    <name type="scientific">Cuscuta australis</name>
    <dbReference type="NCBI Taxonomy" id="267555"/>
    <lineage>
        <taxon>Eukaryota</taxon>
        <taxon>Viridiplantae</taxon>
        <taxon>Streptophyta</taxon>
        <taxon>Embryophyta</taxon>
        <taxon>Tracheophyta</taxon>
        <taxon>Spermatophyta</taxon>
        <taxon>Magnoliopsida</taxon>
        <taxon>eudicotyledons</taxon>
        <taxon>Gunneridae</taxon>
        <taxon>Pentapetalae</taxon>
        <taxon>asterids</taxon>
        <taxon>lamiids</taxon>
        <taxon>Solanales</taxon>
        <taxon>Convolvulaceae</taxon>
        <taxon>Cuscuteae</taxon>
        <taxon>Cuscuta</taxon>
        <taxon>Cuscuta subgen. Grammica</taxon>
        <taxon>Cuscuta sect. Cleistogrammica</taxon>
    </lineage>
</organism>
<accession>A0A328DQU9</accession>